<accession>A0A1W9HW93</accession>
<name>A0A1W9HW93_9HYPH</name>
<comment type="caution">
    <text evidence="1">The sequence shown here is derived from an EMBL/GenBank/DDBJ whole genome shotgun (WGS) entry which is preliminary data.</text>
</comment>
<proteinExistence type="predicted"/>
<evidence type="ECO:0000313" key="1">
    <source>
        <dbReference type="EMBL" id="OQW51688.1"/>
    </source>
</evidence>
<organism evidence="1 2">
    <name type="scientific">Candidatus Raskinella chloraquaticus</name>
    <dbReference type="NCBI Taxonomy" id="1951219"/>
    <lineage>
        <taxon>Bacteria</taxon>
        <taxon>Pseudomonadati</taxon>
        <taxon>Pseudomonadota</taxon>
        <taxon>Alphaproteobacteria</taxon>
        <taxon>Hyphomicrobiales</taxon>
        <taxon>Phreatobacteraceae</taxon>
        <taxon>Candidatus Raskinella</taxon>
    </lineage>
</organism>
<dbReference type="AlphaFoldDB" id="A0A1W9HW93"/>
<dbReference type="RefSeq" id="WP_376802025.1">
    <property type="nucleotide sequence ID" value="NZ_DBNB01000034.1"/>
</dbReference>
<evidence type="ECO:0000313" key="2">
    <source>
        <dbReference type="Proteomes" id="UP000192872"/>
    </source>
</evidence>
<sequence length="61" mass="6721">MIDKGDDMPVLDPQALKDDREALAFLDAVLGARRAAGSLPWLSPLTTRSLRDEKEKSLVLN</sequence>
<dbReference type="EMBL" id="LWDL01000018">
    <property type="protein sequence ID" value="OQW51688.1"/>
    <property type="molecule type" value="Genomic_DNA"/>
</dbReference>
<protein>
    <submittedName>
        <fullName evidence="1">Uncharacterized protein</fullName>
    </submittedName>
</protein>
<reference evidence="1 2" key="1">
    <citation type="journal article" date="2017" name="Water Res.">
        <title>Comammox in drinking water systems.</title>
        <authorList>
            <person name="Wang Y."/>
            <person name="Ma L."/>
            <person name="Mao Y."/>
            <person name="Jiang X."/>
            <person name="Xia Y."/>
            <person name="Yu K."/>
            <person name="Li B."/>
            <person name="Zhang T."/>
        </authorList>
    </citation>
    <scope>NUCLEOTIDE SEQUENCE [LARGE SCALE GENOMIC DNA]</scope>
    <source>
        <strain evidence="1">SG_bin8</strain>
    </source>
</reference>
<dbReference type="Proteomes" id="UP000192872">
    <property type="component" value="Unassembled WGS sequence"/>
</dbReference>
<gene>
    <name evidence="1" type="ORF">A4S15_10750</name>
</gene>